<evidence type="ECO:0000313" key="2">
    <source>
        <dbReference type="EMBL" id="KAG9250153.1"/>
    </source>
</evidence>
<dbReference type="Proteomes" id="UP000887229">
    <property type="component" value="Unassembled WGS sequence"/>
</dbReference>
<proteinExistence type="predicted"/>
<name>A0A9P8CKA5_9HYPO</name>
<reference evidence="2" key="1">
    <citation type="journal article" date="2021" name="IMA Fungus">
        <title>Genomic characterization of three marine fungi, including Emericellopsis atlantica sp. nov. with signatures of a generalist lifestyle and marine biomass degradation.</title>
        <authorList>
            <person name="Hagestad O.C."/>
            <person name="Hou L."/>
            <person name="Andersen J.H."/>
            <person name="Hansen E.H."/>
            <person name="Altermark B."/>
            <person name="Li C."/>
            <person name="Kuhnert E."/>
            <person name="Cox R.J."/>
            <person name="Crous P.W."/>
            <person name="Spatafora J.W."/>
            <person name="Lail K."/>
            <person name="Amirebrahimi M."/>
            <person name="Lipzen A."/>
            <person name="Pangilinan J."/>
            <person name="Andreopoulos W."/>
            <person name="Hayes R.D."/>
            <person name="Ng V."/>
            <person name="Grigoriev I.V."/>
            <person name="Jackson S.A."/>
            <person name="Sutton T.D.S."/>
            <person name="Dobson A.D.W."/>
            <person name="Rama T."/>
        </authorList>
    </citation>
    <scope>NUCLEOTIDE SEQUENCE</scope>
    <source>
        <strain evidence="2">TS7</strain>
    </source>
</reference>
<accession>A0A9P8CKA5</accession>
<dbReference type="AlphaFoldDB" id="A0A9P8CKA5"/>
<feature type="region of interest" description="Disordered" evidence="1">
    <location>
        <begin position="419"/>
        <end position="520"/>
    </location>
</feature>
<protein>
    <submittedName>
        <fullName evidence="2">SGT1 domain-containing protein</fullName>
    </submittedName>
</protein>
<feature type="region of interest" description="Disordered" evidence="1">
    <location>
        <begin position="533"/>
        <end position="569"/>
    </location>
</feature>
<evidence type="ECO:0000256" key="1">
    <source>
        <dbReference type="SAM" id="MobiDB-lite"/>
    </source>
</evidence>
<feature type="region of interest" description="Disordered" evidence="1">
    <location>
        <begin position="348"/>
        <end position="372"/>
    </location>
</feature>
<feature type="compositionally biased region" description="Acidic residues" evidence="1">
    <location>
        <begin position="430"/>
        <end position="464"/>
    </location>
</feature>
<dbReference type="GO" id="GO:0005634">
    <property type="term" value="C:nucleus"/>
    <property type="evidence" value="ECO:0007669"/>
    <property type="project" value="TreeGrafter"/>
</dbReference>
<dbReference type="EMBL" id="MU251282">
    <property type="protein sequence ID" value="KAG9250153.1"/>
    <property type="molecule type" value="Genomic_DNA"/>
</dbReference>
<feature type="region of interest" description="Disordered" evidence="1">
    <location>
        <begin position="586"/>
        <end position="621"/>
    </location>
</feature>
<organism evidence="2 3">
    <name type="scientific">Emericellopsis atlantica</name>
    <dbReference type="NCBI Taxonomy" id="2614577"/>
    <lineage>
        <taxon>Eukaryota</taxon>
        <taxon>Fungi</taxon>
        <taxon>Dikarya</taxon>
        <taxon>Ascomycota</taxon>
        <taxon>Pezizomycotina</taxon>
        <taxon>Sordariomycetes</taxon>
        <taxon>Hypocreomycetidae</taxon>
        <taxon>Hypocreales</taxon>
        <taxon>Bionectriaceae</taxon>
        <taxon>Emericellopsis</taxon>
    </lineage>
</organism>
<dbReference type="OrthoDB" id="27237at2759"/>
<feature type="region of interest" description="Disordered" evidence="1">
    <location>
        <begin position="384"/>
        <end position="406"/>
    </location>
</feature>
<feature type="compositionally biased region" description="Acidic residues" evidence="1">
    <location>
        <begin position="507"/>
        <end position="519"/>
    </location>
</feature>
<comment type="caution">
    <text evidence="2">The sequence shown here is derived from an EMBL/GenBank/DDBJ whole genome shotgun (WGS) entry which is preliminary data.</text>
</comment>
<feature type="compositionally biased region" description="Basic and acidic residues" evidence="1">
    <location>
        <begin position="354"/>
        <end position="369"/>
    </location>
</feature>
<dbReference type="PANTHER" id="PTHR13060:SF0">
    <property type="entry name" value="PROTEIN ECDYSONELESS HOMOLOG"/>
    <property type="match status" value="1"/>
</dbReference>
<keyword evidence="3" id="KW-1185">Reference proteome</keyword>
<dbReference type="Pfam" id="PF07093">
    <property type="entry name" value="SGT1"/>
    <property type="match status" value="1"/>
</dbReference>
<dbReference type="PANTHER" id="PTHR13060">
    <property type="entry name" value="SGT1 PROTEIN HSGT1 SUPPRESSOR OF GCR2"/>
    <property type="match status" value="1"/>
</dbReference>
<sequence>MENLPHDETAGHSGFERELPEDTVQYLLFMIDDRADARSSLVKLEALRKEALSLCQDLATDYIWQRDQFNLELKNENGLIYLEGQVQYGDAVEDEWLVVYLLRRLTAENPDLWVRIYDTDGEFLLVEAANVLPKWLSPENDQNRVWLHDEKLLLIPCRDDTNQKLALSEAVRFIKDKSSELVHSTFVEAEAFYRLEKYPGQIQDSLHHSLVTIPRRLAYIVHASPRSVAPAVEAFYLRDAINLKPILSTTSTLTFPPEDLVTVSVRFSKVLYAQLRSQRFETPSRWQYLLPSLDEGVEKVATDERTRRLETGMKLTCGYEILAAKAETSKSRVVREIAIMIEDMKEDGDGILPSDKDIESWPETPRNDQETWLDINYEDFEHELSGRTRRKDTQNEDKGFGDPNAKDNLRKIVSRFEAFLNDETAGPDGAEMDEMDYDDDEDELASEDEDSDEEDKEVSFDEEEFSRLMREMMGFPPTSGTTTTRKHVDTQDTASPRAAETGKTGAQEEEEAGDEDDDVKEIRKITSQLEAELQGHGALHLDPPMKRSNITDSRGQGEVADAQEDSEEEVDVDYNLAKNILESFKSQGGMAGPTGNLLGMMGINLPRDEDDGEDDERRTTK</sequence>
<dbReference type="RefSeq" id="XP_046114077.1">
    <property type="nucleotide sequence ID" value="XM_046266508.1"/>
</dbReference>
<dbReference type="InterPro" id="IPR010770">
    <property type="entry name" value="Ecd"/>
</dbReference>
<gene>
    <name evidence="2" type="ORF">F5Z01DRAFT_714603</name>
</gene>
<dbReference type="GeneID" id="70297411"/>
<evidence type="ECO:0000313" key="3">
    <source>
        <dbReference type="Proteomes" id="UP000887229"/>
    </source>
</evidence>